<dbReference type="FunFam" id="3.90.550.10:FF:000079">
    <property type="entry name" value="Probable glycosyl transferase"/>
    <property type="match status" value="1"/>
</dbReference>
<organism evidence="11 12">
    <name type="scientific">Alteromonas macleodii (strain English Channel 673)</name>
    <dbReference type="NCBI Taxonomy" id="1004788"/>
    <lineage>
        <taxon>Bacteria</taxon>
        <taxon>Pseudomonadati</taxon>
        <taxon>Pseudomonadota</taxon>
        <taxon>Gammaproteobacteria</taxon>
        <taxon>Alteromonadales</taxon>
        <taxon>Alteromonadaceae</taxon>
        <taxon>Alteromonas/Salinimonas group</taxon>
        <taxon>Alteromonas</taxon>
    </lineage>
</organism>
<evidence type="ECO:0000313" key="11">
    <source>
        <dbReference type="EMBL" id="AFT73507.1"/>
    </source>
</evidence>
<evidence type="ECO:0000256" key="6">
    <source>
        <dbReference type="ARBA" id="ARBA00022989"/>
    </source>
</evidence>
<reference evidence="12" key="1">
    <citation type="journal article" date="2012" name="Sci. Rep.">
        <title>Genomes of surface isolates of Alteromonas macleodii: the life of a widespread marine opportunistic copiotroph.</title>
        <authorList>
            <person name="Lopez-Perez M."/>
            <person name="Gonzaga A."/>
            <person name="Martin-Cuadrado A.B."/>
            <person name="Onyshchenko O."/>
            <person name="Ghavidel A."/>
            <person name="Ghai R."/>
            <person name="Rodriguez-Valera F."/>
        </authorList>
    </citation>
    <scope>NUCLEOTIDE SEQUENCE [LARGE SCALE GENOMIC DNA]</scope>
    <source>
        <strain evidence="12">English Channel 673</strain>
    </source>
</reference>
<keyword evidence="3" id="KW-0328">Glycosyltransferase</keyword>
<evidence type="ECO:0000259" key="10">
    <source>
        <dbReference type="Pfam" id="PF00535"/>
    </source>
</evidence>
<sequence length="334" mass="36910">MGKISSVQSRISPPTTLSVVVPYFNEESVLCEFHARLTRVLDTLSDTSEIVYVNDGSTDNSQSLVESFSSHTSSIKCIALSRNFGKESALSAGLAHSSGLAVIAIDADLQDPPELIPAMLTKWREGFDVVNMQRSERLGESWLKKKSAAVFYSLLNIMSQTDIPENVGDFRLIAREVVDHINALPERNRYMKGIFSWPGFKQATLPFTRDPRFCGESKWNYFKLVGLAIDGITSFSIRPLRAATVLGLIIASSAFLYGLFVVSKTLLFGEPVSGYPSLMVVQLALGGIQLITIGLLGEYIGRIFIETKQRPLYLIQSYSEKGAVHKQTLSEKRA</sequence>
<dbReference type="GO" id="GO:0005886">
    <property type="term" value="C:plasma membrane"/>
    <property type="evidence" value="ECO:0007669"/>
    <property type="project" value="UniProtKB-SubCell"/>
</dbReference>
<dbReference type="KEGG" id="amg:AMEC673_04050"/>
<dbReference type="PANTHER" id="PTHR48090">
    <property type="entry name" value="UNDECAPRENYL-PHOSPHATE 4-DEOXY-4-FORMAMIDO-L-ARABINOSE TRANSFERASE-RELATED"/>
    <property type="match status" value="1"/>
</dbReference>
<keyword evidence="5 9" id="KW-0812">Transmembrane</keyword>
<dbReference type="CDD" id="cd04187">
    <property type="entry name" value="DPM1_like_bac"/>
    <property type="match status" value="1"/>
</dbReference>
<dbReference type="PANTHER" id="PTHR48090:SF1">
    <property type="entry name" value="PROPHAGE BACTOPRENOL GLUCOSYL TRANSFERASE HOMOLOG"/>
    <property type="match status" value="1"/>
</dbReference>
<keyword evidence="4" id="KW-0808">Transferase</keyword>
<dbReference type="RefSeq" id="WP_014948429.1">
    <property type="nucleotide sequence ID" value="NC_018678.1"/>
</dbReference>
<evidence type="ECO:0000256" key="3">
    <source>
        <dbReference type="ARBA" id="ARBA00022676"/>
    </source>
</evidence>
<evidence type="ECO:0000256" key="5">
    <source>
        <dbReference type="ARBA" id="ARBA00022692"/>
    </source>
</evidence>
<comment type="similarity">
    <text evidence="8">Belongs to the glycosyltransferase 2 family. GtrB subfamily.</text>
</comment>
<dbReference type="SUPFAM" id="SSF53448">
    <property type="entry name" value="Nucleotide-diphospho-sugar transferases"/>
    <property type="match status" value="1"/>
</dbReference>
<keyword evidence="6 9" id="KW-1133">Transmembrane helix</keyword>
<evidence type="ECO:0000256" key="9">
    <source>
        <dbReference type="SAM" id="Phobius"/>
    </source>
</evidence>
<gene>
    <name evidence="11" type="ordered locus">AMEC673_04050</name>
</gene>
<dbReference type="Proteomes" id="UP000006296">
    <property type="component" value="Chromosome"/>
</dbReference>
<evidence type="ECO:0000256" key="4">
    <source>
        <dbReference type="ARBA" id="ARBA00022679"/>
    </source>
</evidence>
<accession>A0AB32ZVJ4</accession>
<evidence type="ECO:0000256" key="1">
    <source>
        <dbReference type="ARBA" id="ARBA00004651"/>
    </source>
</evidence>
<dbReference type="InterPro" id="IPR050256">
    <property type="entry name" value="Glycosyltransferase_2"/>
</dbReference>
<feature type="domain" description="Glycosyltransferase 2-like" evidence="10">
    <location>
        <begin position="18"/>
        <end position="180"/>
    </location>
</feature>
<dbReference type="GO" id="GO:0016757">
    <property type="term" value="F:glycosyltransferase activity"/>
    <property type="evidence" value="ECO:0007669"/>
    <property type="project" value="UniProtKB-KW"/>
</dbReference>
<dbReference type="Pfam" id="PF00535">
    <property type="entry name" value="Glycos_transf_2"/>
    <property type="match status" value="1"/>
</dbReference>
<evidence type="ECO:0000256" key="7">
    <source>
        <dbReference type="ARBA" id="ARBA00023136"/>
    </source>
</evidence>
<keyword evidence="2" id="KW-1003">Cell membrane</keyword>
<keyword evidence="7 9" id="KW-0472">Membrane</keyword>
<feature type="transmembrane region" description="Helical" evidence="9">
    <location>
        <begin position="280"/>
        <end position="300"/>
    </location>
</feature>
<evidence type="ECO:0000256" key="8">
    <source>
        <dbReference type="ARBA" id="ARBA00038152"/>
    </source>
</evidence>
<proteinExistence type="inferred from homology"/>
<evidence type="ECO:0000313" key="12">
    <source>
        <dbReference type="Proteomes" id="UP000006296"/>
    </source>
</evidence>
<dbReference type="EMBL" id="CP003844">
    <property type="protein sequence ID" value="AFT73507.1"/>
    <property type="molecule type" value="Genomic_DNA"/>
</dbReference>
<dbReference type="Gene3D" id="3.90.550.10">
    <property type="entry name" value="Spore Coat Polysaccharide Biosynthesis Protein SpsA, Chain A"/>
    <property type="match status" value="1"/>
</dbReference>
<name>A0AB32ZVJ4_ALTME</name>
<dbReference type="AlphaFoldDB" id="A0AB32ZVJ4"/>
<comment type="subcellular location">
    <subcellularLocation>
        <location evidence="1">Cell membrane</location>
        <topology evidence="1">Multi-pass membrane protein</topology>
    </subcellularLocation>
</comment>
<dbReference type="InterPro" id="IPR029044">
    <property type="entry name" value="Nucleotide-diphossugar_trans"/>
</dbReference>
<evidence type="ECO:0000256" key="2">
    <source>
        <dbReference type="ARBA" id="ARBA00022475"/>
    </source>
</evidence>
<dbReference type="InterPro" id="IPR001173">
    <property type="entry name" value="Glyco_trans_2-like"/>
</dbReference>
<feature type="transmembrane region" description="Helical" evidence="9">
    <location>
        <begin position="242"/>
        <end position="260"/>
    </location>
</feature>
<protein>
    <recommendedName>
        <fullName evidence="10">Glycosyltransferase 2-like domain-containing protein</fullName>
    </recommendedName>
</protein>